<dbReference type="PIRSF" id="PIRSF000505">
    <property type="entry name" value="EPSPS"/>
    <property type="match status" value="1"/>
</dbReference>
<evidence type="ECO:0000256" key="3">
    <source>
        <dbReference type="ARBA" id="ARBA00022605"/>
    </source>
</evidence>
<feature type="binding site" evidence="7">
    <location>
        <position position="157"/>
    </location>
    <ligand>
        <name>phosphoenolpyruvate</name>
        <dbReference type="ChEBI" id="CHEBI:58702"/>
    </ligand>
</feature>
<dbReference type="GO" id="GO:0009073">
    <property type="term" value="P:aromatic amino acid family biosynthetic process"/>
    <property type="evidence" value="ECO:0007669"/>
    <property type="project" value="UniProtKB-KW"/>
</dbReference>
<feature type="binding site" evidence="7">
    <location>
        <position position="156"/>
    </location>
    <ligand>
        <name>3-phosphoshikimate</name>
        <dbReference type="ChEBI" id="CHEBI:145989"/>
    </ligand>
</feature>
<evidence type="ECO:0000256" key="4">
    <source>
        <dbReference type="ARBA" id="ARBA00022679"/>
    </source>
</evidence>
<keyword evidence="3 7" id="KW-0028">Amino-acid biosynthesis</keyword>
<dbReference type="InterPro" id="IPR001986">
    <property type="entry name" value="Enolpyruvate_Tfrase_dom"/>
</dbReference>
<dbReference type="Proteomes" id="UP000066042">
    <property type="component" value="Chromosome"/>
</dbReference>
<feature type="binding site" evidence="7">
    <location>
        <position position="321"/>
    </location>
    <ligand>
        <name>phosphoenolpyruvate</name>
        <dbReference type="ChEBI" id="CHEBI:58702"/>
    </ligand>
</feature>
<dbReference type="STRING" id="55802.TBCH5v1_0482"/>
<keyword evidence="7" id="KW-0963">Cytoplasm</keyword>
<keyword evidence="5 7" id="KW-0057">Aromatic amino acid biosynthesis</keyword>
<dbReference type="AlphaFoldDB" id="A0A0S1X9J8"/>
<dbReference type="InterPro" id="IPR023193">
    <property type="entry name" value="EPSP_synthase_CS"/>
</dbReference>
<dbReference type="EC" id="2.5.1.19" evidence="7"/>
<dbReference type="PATRIC" id="fig|55802.8.peg.477"/>
<comment type="caution">
    <text evidence="7">Lacks conserved residue(s) required for the propagation of feature annotation.</text>
</comment>
<feature type="active site" description="Proton acceptor" evidence="7">
    <location>
        <position position="291"/>
    </location>
</feature>
<dbReference type="RefSeq" id="WP_056933334.1">
    <property type="nucleotide sequence ID" value="NZ_CP013050.1"/>
</dbReference>
<evidence type="ECO:0000259" key="8">
    <source>
        <dbReference type="Pfam" id="PF00275"/>
    </source>
</evidence>
<gene>
    <name evidence="7 9" type="primary">aroA</name>
    <name evidence="9" type="ORF">TBCH5v1_0482</name>
</gene>
<dbReference type="Pfam" id="PF00275">
    <property type="entry name" value="EPSP_synthase"/>
    <property type="match status" value="1"/>
</dbReference>
<feature type="binding site" evidence="7">
    <location>
        <position position="157"/>
    </location>
    <ligand>
        <name>3-phosphoshikimate</name>
        <dbReference type="ChEBI" id="CHEBI:145989"/>
    </ligand>
</feature>
<keyword evidence="4 7" id="KW-0808">Transferase</keyword>
<evidence type="ECO:0000256" key="5">
    <source>
        <dbReference type="ARBA" id="ARBA00023141"/>
    </source>
</evidence>
<evidence type="ECO:0000256" key="7">
    <source>
        <dbReference type="HAMAP-Rule" id="MF_00210"/>
    </source>
</evidence>
<evidence type="ECO:0000256" key="1">
    <source>
        <dbReference type="ARBA" id="ARBA00004811"/>
    </source>
</evidence>
<dbReference type="GO" id="GO:0003866">
    <property type="term" value="F:3-phosphoshikimate 1-carboxyvinyltransferase activity"/>
    <property type="evidence" value="ECO:0007669"/>
    <property type="project" value="UniProtKB-UniRule"/>
</dbReference>
<protein>
    <recommendedName>
        <fullName evidence="7">3-phosphoshikimate 1-carboxyvinyltransferase</fullName>
        <ecNumber evidence="7">2.5.1.19</ecNumber>
    </recommendedName>
    <alternativeName>
        <fullName evidence="7">5-enolpyruvylshikimate-3-phosphate synthase</fullName>
        <shortName evidence="7">EPSP synthase</shortName>
        <shortName evidence="7">EPSPS</shortName>
    </alternativeName>
</protein>
<feature type="binding site" evidence="7">
    <location>
        <position position="84"/>
    </location>
    <ligand>
        <name>phosphoenolpyruvate</name>
        <dbReference type="ChEBI" id="CHEBI:58702"/>
    </ligand>
</feature>
<feature type="binding site" evidence="7">
    <location>
        <position position="155"/>
    </location>
    <ligand>
        <name>3-phosphoshikimate</name>
        <dbReference type="ChEBI" id="CHEBI:145989"/>
    </ligand>
</feature>
<feature type="binding site" evidence="7">
    <location>
        <position position="20"/>
    </location>
    <ligand>
        <name>3-phosphoshikimate</name>
        <dbReference type="ChEBI" id="CHEBI:145989"/>
    </ligand>
</feature>
<feature type="binding site" evidence="7">
    <location>
        <position position="317"/>
    </location>
    <ligand>
        <name>3-phosphoshikimate</name>
        <dbReference type="ChEBI" id="CHEBI:145989"/>
    </ligand>
</feature>
<feature type="binding site" evidence="7">
    <location>
        <position position="291"/>
    </location>
    <ligand>
        <name>3-phosphoshikimate</name>
        <dbReference type="ChEBI" id="CHEBI:145989"/>
    </ligand>
</feature>
<dbReference type="SUPFAM" id="SSF55205">
    <property type="entry name" value="EPT/RTPC-like"/>
    <property type="match status" value="1"/>
</dbReference>
<organism evidence="9 10">
    <name type="scientific">Thermococcus barophilus</name>
    <dbReference type="NCBI Taxonomy" id="55802"/>
    <lineage>
        <taxon>Archaea</taxon>
        <taxon>Methanobacteriati</taxon>
        <taxon>Methanobacteriota</taxon>
        <taxon>Thermococci</taxon>
        <taxon>Thermococcales</taxon>
        <taxon>Thermococcaceae</taxon>
        <taxon>Thermococcus</taxon>
    </lineage>
</organism>
<comment type="function">
    <text evidence="7">Catalyzes the transfer of the enolpyruvyl moiety of phosphoenolpyruvate (PEP) to the 5-hydroxyl of shikimate-3-phosphate (S3P) to produce enolpyruvyl shikimate-3-phosphate and inorganic phosphate.</text>
</comment>
<proteinExistence type="inferred from homology"/>
<feature type="binding site" evidence="7">
    <location>
        <position position="21"/>
    </location>
    <ligand>
        <name>3-phosphoshikimate</name>
        <dbReference type="ChEBI" id="CHEBI:145989"/>
    </ligand>
</feature>
<reference evidence="9 10" key="1">
    <citation type="journal article" date="2016" name="Genome Announc.">
        <title>Complete genome sequence of the hyperthermophilic and piezophilic archaeon Thermococcus barophilus Ch5, capable of growth at the expense of hydrogenogenesis from carbon monoxide and formate.</title>
        <authorList>
            <person name="Oger P."/>
            <person name="Sokolova T.G."/>
            <person name="Kozhevnikova D.A."/>
            <person name="Taranov E.A."/>
            <person name="Vannier P."/>
            <person name="Lee H.S."/>
            <person name="Kwon K.K."/>
            <person name="Kang S.G."/>
            <person name="Lee J.H."/>
            <person name="Bonch-Osmolovskaya E.A."/>
            <person name="Lebedinsky A.V."/>
        </authorList>
    </citation>
    <scope>NUCLEOTIDE SEQUENCE [LARGE SCALE GENOMIC DNA]</scope>
    <source>
        <strain evidence="10">Ch5</strain>
    </source>
</reference>
<feature type="binding site" evidence="7">
    <location>
        <position position="362"/>
    </location>
    <ligand>
        <name>phosphoenolpyruvate</name>
        <dbReference type="ChEBI" id="CHEBI:58702"/>
    </ligand>
</feature>
<feature type="binding site" evidence="7">
    <location>
        <position position="180"/>
    </location>
    <ligand>
        <name>3-phosphoshikimate</name>
        <dbReference type="ChEBI" id="CHEBI:145989"/>
    </ligand>
</feature>
<accession>A0A0S1X9J8</accession>
<dbReference type="NCBIfam" id="TIGR01356">
    <property type="entry name" value="aroA"/>
    <property type="match status" value="1"/>
</dbReference>
<name>A0A0S1X9J8_THEBA</name>
<comment type="catalytic activity">
    <reaction evidence="6">
        <text>3-phosphoshikimate + phosphoenolpyruvate = 5-O-(1-carboxyvinyl)-3-phosphoshikimate + phosphate</text>
        <dbReference type="Rhea" id="RHEA:21256"/>
        <dbReference type="ChEBI" id="CHEBI:43474"/>
        <dbReference type="ChEBI" id="CHEBI:57701"/>
        <dbReference type="ChEBI" id="CHEBI:58702"/>
        <dbReference type="ChEBI" id="CHEBI:145989"/>
        <dbReference type="EC" id="2.5.1.19"/>
    </reaction>
    <physiologicalReaction direction="left-to-right" evidence="6">
        <dbReference type="Rhea" id="RHEA:21257"/>
    </physiologicalReaction>
</comment>
<comment type="subcellular location">
    <subcellularLocation>
        <location evidence="7">Cytoplasm</location>
    </subcellularLocation>
</comment>
<dbReference type="PROSITE" id="PS00885">
    <property type="entry name" value="EPSP_SYNTHASE_2"/>
    <property type="match status" value="1"/>
</dbReference>
<dbReference type="GO" id="GO:0008652">
    <property type="term" value="P:amino acid biosynthetic process"/>
    <property type="evidence" value="ECO:0007669"/>
    <property type="project" value="UniProtKB-KW"/>
</dbReference>
<dbReference type="InterPro" id="IPR006264">
    <property type="entry name" value="EPSP_synthase"/>
</dbReference>
<dbReference type="GO" id="GO:0009423">
    <property type="term" value="P:chorismate biosynthetic process"/>
    <property type="evidence" value="ECO:0007669"/>
    <property type="project" value="UniProtKB-UniRule"/>
</dbReference>
<feature type="binding site" evidence="7">
    <location>
        <position position="25"/>
    </location>
    <ligand>
        <name>3-phosphoshikimate</name>
        <dbReference type="ChEBI" id="CHEBI:145989"/>
    </ligand>
</feature>
<dbReference type="CDD" id="cd01556">
    <property type="entry name" value="EPSP_synthase"/>
    <property type="match status" value="1"/>
</dbReference>
<feature type="binding site" evidence="7">
    <location>
        <position position="20"/>
    </location>
    <ligand>
        <name>phosphoenolpyruvate</name>
        <dbReference type="ChEBI" id="CHEBI:58702"/>
    </ligand>
</feature>
<evidence type="ECO:0000313" key="9">
    <source>
        <dbReference type="EMBL" id="ALM74450.1"/>
    </source>
</evidence>
<dbReference type="PANTHER" id="PTHR21090:SF5">
    <property type="entry name" value="PENTAFUNCTIONAL AROM POLYPEPTIDE"/>
    <property type="match status" value="1"/>
</dbReference>
<dbReference type="InterPro" id="IPR013792">
    <property type="entry name" value="RNA3'P_cycl/enolpyr_Trfase_a/b"/>
</dbReference>
<evidence type="ECO:0000313" key="10">
    <source>
        <dbReference type="Proteomes" id="UP000066042"/>
    </source>
</evidence>
<dbReference type="UniPathway" id="UPA00053">
    <property type="reaction ID" value="UER00089"/>
</dbReference>
<dbReference type="HAMAP" id="MF_00210">
    <property type="entry name" value="EPSP_synth"/>
    <property type="match status" value="1"/>
</dbReference>
<dbReference type="EMBL" id="CP013050">
    <property type="protein sequence ID" value="ALM74450.1"/>
    <property type="molecule type" value="Genomic_DNA"/>
</dbReference>
<comment type="pathway">
    <text evidence="1">Metabolic intermediate biosynthesis; chorismate biosynthesis; chorismate from D-erythrose 4-phosphate and phosphoenolpyruvate: step 6/7.</text>
</comment>
<feature type="binding site" evidence="7">
    <location>
        <position position="112"/>
    </location>
    <ligand>
        <name>phosphoenolpyruvate</name>
        <dbReference type="ChEBI" id="CHEBI:58702"/>
    </ligand>
</feature>
<dbReference type="GO" id="GO:0005737">
    <property type="term" value="C:cytoplasm"/>
    <property type="evidence" value="ECO:0007669"/>
    <property type="project" value="UniProtKB-SubCell"/>
</dbReference>
<sequence>MIEITPIKTLNGKIRAPPSKSYTHRALFLGLLSEGKTKIENPLICTDTLATLNAVRAFGARADWNFVESSGEVEPAKINAFESGTTARLAIGIGALADGESVIDGKESLRKRPMKPLLRALNDLGVKTKSNGFLPVRVFGGEIREDYVRVDGSISSQFITALLILGAKVGLSIEVLNPVSKPYLEITLRTLKWANVKVERDDGIFHVHQGVKADHFSIPGDYSSASFFLVAGAIFGKVRVGGLDKEDVQADKAILDLLREFGAEIRTGKDYVEVERDELVGQEVDCRDFPDLFPILAVLGAYSEGKTVLRAKHLRYKESDRIRVMALNLAKMGAKVKELDDGLIISKSELRGTVLNPQNDHRIAMALTIAALGARGKSAILNERCVEKSYPDFFEDLRRLINQ</sequence>
<dbReference type="Gene3D" id="3.65.10.10">
    <property type="entry name" value="Enolpyruvate transferase domain"/>
    <property type="match status" value="2"/>
</dbReference>
<evidence type="ECO:0000256" key="6">
    <source>
        <dbReference type="ARBA" id="ARBA00044633"/>
    </source>
</evidence>
<dbReference type="InterPro" id="IPR036968">
    <property type="entry name" value="Enolpyruvate_Tfrase_sf"/>
</dbReference>
<comment type="similarity">
    <text evidence="2 7">Belongs to the EPSP synthase family.</text>
</comment>
<dbReference type="PANTHER" id="PTHR21090">
    <property type="entry name" value="AROM/DEHYDROQUINATE SYNTHASE"/>
    <property type="match status" value="1"/>
</dbReference>
<evidence type="ECO:0000256" key="2">
    <source>
        <dbReference type="ARBA" id="ARBA00009948"/>
    </source>
</evidence>
<dbReference type="GeneID" id="26135765"/>
<feature type="binding site" evidence="7">
    <location>
        <position position="388"/>
    </location>
    <ligand>
        <name>phosphoenolpyruvate</name>
        <dbReference type="ChEBI" id="CHEBI:58702"/>
    </ligand>
</feature>
<comment type="subunit">
    <text evidence="7">Monomer.</text>
</comment>
<feature type="domain" description="Enolpyruvate transferase" evidence="8">
    <location>
        <begin position="5"/>
        <end position="397"/>
    </location>
</feature>